<protein>
    <submittedName>
        <fullName evidence="1">Uncharacterized protein</fullName>
    </submittedName>
</protein>
<evidence type="ECO:0000313" key="2">
    <source>
        <dbReference type="Proteomes" id="UP000625711"/>
    </source>
</evidence>
<name>A0A834HVB7_RHYFE</name>
<sequence>MRKKGEEVPERTNFNLRAGVPLLLGFSCNRTRRKTKILHGITVIRHIPFITNNLQKLFHRNSDQNITIGRNK</sequence>
<reference evidence="1" key="1">
    <citation type="submission" date="2020-08" db="EMBL/GenBank/DDBJ databases">
        <title>Genome sequencing and assembly of the red palm weevil Rhynchophorus ferrugineus.</title>
        <authorList>
            <person name="Dias G.B."/>
            <person name="Bergman C.M."/>
            <person name="Manee M."/>
        </authorList>
    </citation>
    <scope>NUCLEOTIDE SEQUENCE</scope>
    <source>
        <strain evidence="1">AA-2017</strain>
        <tissue evidence="1">Whole larva</tissue>
    </source>
</reference>
<dbReference type="EMBL" id="JAACXV010014381">
    <property type="protein sequence ID" value="KAF7267829.1"/>
    <property type="molecule type" value="Genomic_DNA"/>
</dbReference>
<dbReference type="Proteomes" id="UP000625711">
    <property type="component" value="Unassembled WGS sequence"/>
</dbReference>
<proteinExistence type="predicted"/>
<evidence type="ECO:0000313" key="1">
    <source>
        <dbReference type="EMBL" id="KAF7267829.1"/>
    </source>
</evidence>
<comment type="caution">
    <text evidence="1">The sequence shown here is derived from an EMBL/GenBank/DDBJ whole genome shotgun (WGS) entry which is preliminary data.</text>
</comment>
<organism evidence="1 2">
    <name type="scientific">Rhynchophorus ferrugineus</name>
    <name type="common">Red palm weevil</name>
    <name type="synonym">Curculio ferrugineus</name>
    <dbReference type="NCBI Taxonomy" id="354439"/>
    <lineage>
        <taxon>Eukaryota</taxon>
        <taxon>Metazoa</taxon>
        <taxon>Ecdysozoa</taxon>
        <taxon>Arthropoda</taxon>
        <taxon>Hexapoda</taxon>
        <taxon>Insecta</taxon>
        <taxon>Pterygota</taxon>
        <taxon>Neoptera</taxon>
        <taxon>Endopterygota</taxon>
        <taxon>Coleoptera</taxon>
        <taxon>Polyphaga</taxon>
        <taxon>Cucujiformia</taxon>
        <taxon>Curculionidae</taxon>
        <taxon>Dryophthorinae</taxon>
        <taxon>Rhynchophorus</taxon>
    </lineage>
</organism>
<dbReference type="AlphaFoldDB" id="A0A834HVB7"/>
<dbReference type="PROSITE" id="PS51257">
    <property type="entry name" value="PROKAR_LIPOPROTEIN"/>
    <property type="match status" value="1"/>
</dbReference>
<accession>A0A834HVB7</accession>
<keyword evidence="2" id="KW-1185">Reference proteome</keyword>
<gene>
    <name evidence="1" type="ORF">GWI33_018956</name>
</gene>